<reference evidence="2 3" key="1">
    <citation type="journal article" date="2011" name="PLoS Genet.">
        <title>Genome sequencing and comparative transcriptomics of the model entomopathogenic fungi Metarhizium anisopliae and M. acridum.</title>
        <authorList>
            <person name="Gao Q."/>
            <person name="Jin K."/>
            <person name="Ying S.H."/>
            <person name="Zhang Y."/>
            <person name="Xiao G."/>
            <person name="Shang Y."/>
            <person name="Duan Z."/>
            <person name="Hu X."/>
            <person name="Xie X.Q."/>
            <person name="Zhou G."/>
            <person name="Peng G."/>
            <person name="Luo Z."/>
            <person name="Huang W."/>
            <person name="Wang B."/>
            <person name="Fang W."/>
            <person name="Wang S."/>
            <person name="Zhong Y."/>
            <person name="Ma L.J."/>
            <person name="St Leger R.J."/>
            <person name="Zhao G.P."/>
            <person name="Pei Y."/>
            <person name="Feng M.G."/>
            <person name="Xia Y."/>
            <person name="Wang C."/>
        </authorList>
    </citation>
    <scope>NUCLEOTIDE SEQUENCE [LARGE SCALE GENOMIC DNA]</scope>
    <source>
        <strain evidence="3">ARSEF 23 / ATCC MYA-3075</strain>
    </source>
</reference>
<dbReference type="OrthoDB" id="4932142at2759"/>
<reference evidence="2 3" key="2">
    <citation type="journal article" date="2014" name="Proc. Natl. Acad. Sci. U.S.A.">
        <title>Trajectory and genomic determinants of fungal-pathogen speciation and host adaptation.</title>
        <authorList>
            <person name="Hu X."/>
            <person name="Xiao G."/>
            <person name="Zheng P."/>
            <person name="Shang Y."/>
            <person name="Su Y."/>
            <person name="Zhang X."/>
            <person name="Liu X."/>
            <person name="Zhan S."/>
            <person name="St Leger R.J."/>
            <person name="Wang C."/>
        </authorList>
    </citation>
    <scope>GENOME REANNOTATION</scope>
    <source>
        <strain evidence="3">ARSEF 23 / ATCC MYA-3075</strain>
    </source>
</reference>
<protein>
    <submittedName>
        <fullName evidence="2">Phosphotransferase enzyme family protein</fullName>
    </submittedName>
</protein>
<comment type="caution">
    <text evidence="2">The sequence shown here is derived from an EMBL/GenBank/DDBJ whole genome shotgun (WGS) entry which is preliminary data.</text>
</comment>
<organism evidence="2 3">
    <name type="scientific">Metarhizium robertsii (strain ARSEF 23 / ATCC MYA-3075)</name>
    <name type="common">Metarhizium anisopliae (strain ARSEF 23)</name>
    <dbReference type="NCBI Taxonomy" id="655844"/>
    <lineage>
        <taxon>Eukaryota</taxon>
        <taxon>Fungi</taxon>
        <taxon>Dikarya</taxon>
        <taxon>Ascomycota</taxon>
        <taxon>Pezizomycotina</taxon>
        <taxon>Sordariomycetes</taxon>
        <taxon>Hypocreomycetidae</taxon>
        <taxon>Hypocreales</taxon>
        <taxon>Clavicipitaceae</taxon>
        <taxon>Metarhizium</taxon>
    </lineage>
</organism>
<dbReference type="HOGENOM" id="CLU_030115_0_1_1"/>
<proteinExistence type="predicted"/>
<keyword evidence="3" id="KW-1185">Reference proteome</keyword>
<dbReference type="PANTHER" id="PTHR21310:SF37">
    <property type="entry name" value="AMINOGLYCOSIDE PHOSPHOTRANSFERASE DOMAIN-CONTAINING PROTEIN"/>
    <property type="match status" value="1"/>
</dbReference>
<dbReference type="GeneID" id="19260407"/>
<dbReference type="Gene3D" id="3.90.1200.10">
    <property type="match status" value="1"/>
</dbReference>
<feature type="domain" description="Aminoglycoside phosphotransferase" evidence="1">
    <location>
        <begin position="73"/>
        <end position="319"/>
    </location>
</feature>
<dbReference type="EMBL" id="ADNJ02000006">
    <property type="protein sequence ID" value="EFY98012.2"/>
    <property type="molecule type" value="Genomic_DNA"/>
</dbReference>
<sequence length="468" mass="54085">MNSISKTEVNKRRQYFIADICSKIDKFCELGTRHHPKSPSCEPFNPNGHDGFTKHGGFNLCVFIKFKIFPPEKWVIRVPFPDSPWVTERMSSEIATMRYVATKTTIPVPRVYAYSLSDDNMIKSPFLIMNYVEGKTLHELRFQRGKRTPDFQVRQVYKQIGDINLQLRHLEFPTIGALGLPERSTELLNACNPDSIAVQNRPLTLNMAMQAAEGYQPDTIIEQGKTFQTAREFVAALIRLSENQFNRSPDIGLDKRRGRSLLYARDAFHRFASKDWLEIDSPFVLLHGDITLHNNNILFNQDLKAVGVIDWEWSFVGPVQFLVPPVWLTGSGFGFMLLEVNWYKQEVERLLCQIKHNEASLQSTTLLSRLWETFAGPCGTAVATALLHSDYIYEAFWGILFWEIHGVDRHAPRFEMGKYSGGLIIPLLEDFMTPDKTKLLDQKRREQDLFWQKEQEFFGMEEKTQFLS</sequence>
<name>E9F1S3_METRA</name>
<accession>E9F1S3</accession>
<dbReference type="InterPro" id="IPR011009">
    <property type="entry name" value="Kinase-like_dom_sf"/>
</dbReference>
<dbReference type="AlphaFoldDB" id="E9F1S3"/>
<dbReference type="GO" id="GO:0016740">
    <property type="term" value="F:transferase activity"/>
    <property type="evidence" value="ECO:0007669"/>
    <property type="project" value="UniProtKB-KW"/>
</dbReference>
<dbReference type="InterPro" id="IPR051678">
    <property type="entry name" value="AGP_Transferase"/>
</dbReference>
<evidence type="ECO:0000259" key="1">
    <source>
        <dbReference type="Pfam" id="PF01636"/>
    </source>
</evidence>
<dbReference type="PANTHER" id="PTHR21310">
    <property type="entry name" value="AMINOGLYCOSIDE PHOSPHOTRANSFERASE-RELATED-RELATED"/>
    <property type="match status" value="1"/>
</dbReference>
<dbReference type="Gene3D" id="3.30.200.20">
    <property type="entry name" value="Phosphorylase Kinase, domain 1"/>
    <property type="match status" value="1"/>
</dbReference>
<dbReference type="RefSeq" id="XP_007822310.2">
    <property type="nucleotide sequence ID" value="XM_007824119.2"/>
</dbReference>
<dbReference type="InterPro" id="IPR002575">
    <property type="entry name" value="Aminoglycoside_PTrfase"/>
</dbReference>
<gene>
    <name evidence="2" type="ORF">MAA_06121</name>
</gene>
<evidence type="ECO:0000313" key="2">
    <source>
        <dbReference type="EMBL" id="EFY98012.2"/>
    </source>
</evidence>
<dbReference type="SUPFAM" id="SSF56112">
    <property type="entry name" value="Protein kinase-like (PK-like)"/>
    <property type="match status" value="1"/>
</dbReference>
<dbReference type="Pfam" id="PF01636">
    <property type="entry name" value="APH"/>
    <property type="match status" value="1"/>
</dbReference>
<dbReference type="KEGG" id="maj:MAA_06121"/>
<dbReference type="Proteomes" id="UP000002498">
    <property type="component" value="Unassembled WGS sequence"/>
</dbReference>
<evidence type="ECO:0000313" key="3">
    <source>
        <dbReference type="Proteomes" id="UP000002498"/>
    </source>
</evidence>